<organism evidence="2 3">
    <name type="scientific">Stachybotrys chlorohalonatus (strain IBT 40285)</name>
    <dbReference type="NCBI Taxonomy" id="1283841"/>
    <lineage>
        <taxon>Eukaryota</taxon>
        <taxon>Fungi</taxon>
        <taxon>Dikarya</taxon>
        <taxon>Ascomycota</taxon>
        <taxon>Pezizomycotina</taxon>
        <taxon>Sordariomycetes</taxon>
        <taxon>Hypocreomycetidae</taxon>
        <taxon>Hypocreales</taxon>
        <taxon>Stachybotryaceae</taxon>
        <taxon>Stachybotrys</taxon>
    </lineage>
</organism>
<dbReference type="PROSITE" id="PS51186">
    <property type="entry name" value="GNAT"/>
    <property type="match status" value="1"/>
</dbReference>
<reference evidence="2 3" key="1">
    <citation type="journal article" date="2014" name="BMC Genomics">
        <title>Comparative genome sequencing reveals chemotype-specific gene clusters in the toxigenic black mold Stachybotrys.</title>
        <authorList>
            <person name="Semeiks J."/>
            <person name="Borek D."/>
            <person name="Otwinowski Z."/>
            <person name="Grishin N.V."/>
        </authorList>
    </citation>
    <scope>NUCLEOTIDE SEQUENCE [LARGE SCALE GENOMIC DNA]</scope>
    <source>
        <strain evidence="2 3">IBT 40285</strain>
    </source>
</reference>
<dbReference type="AlphaFoldDB" id="A0A084QII2"/>
<dbReference type="GO" id="GO:0006048">
    <property type="term" value="P:UDP-N-acetylglucosamine biosynthetic process"/>
    <property type="evidence" value="ECO:0007669"/>
    <property type="project" value="UniProtKB-UniPathway"/>
</dbReference>
<proteinExistence type="predicted"/>
<dbReference type="GO" id="GO:0016747">
    <property type="term" value="F:acyltransferase activity, transferring groups other than amino-acyl groups"/>
    <property type="evidence" value="ECO:0007669"/>
    <property type="project" value="InterPro"/>
</dbReference>
<dbReference type="Gene3D" id="3.40.630.30">
    <property type="match status" value="1"/>
</dbReference>
<dbReference type="OMA" id="RSCHWVV"/>
<dbReference type="SUPFAM" id="SSF55729">
    <property type="entry name" value="Acyl-CoA N-acyltransferases (Nat)"/>
    <property type="match status" value="1"/>
</dbReference>
<evidence type="ECO:0000313" key="3">
    <source>
        <dbReference type="Proteomes" id="UP000028524"/>
    </source>
</evidence>
<sequence length="272" mass="30474">MGTPFVAVLEPSKLEGYQPGLPSEAQPPSIPQTFLDAMEVRNNVFIEEQGVPAENEFDADDARSCHWVVYASVHKIDEPEVRNAEGDIVQQRKSSTRSTPIGTIRVVPFPHDPHPEQDGHYWNGILKDPDGKDVETTAAAPDVMFAKDRATTFHDGQEPYVKLGRLAVVKEFRGHKIAALLVNTALSWLKQNPSFFDPSITELGLEHMGASSEKEVPKWNGLVCAHAQKQVQGAWAKWGFQVDELMGEWWEEGMPHVGMFQRLEIEPKTIRI</sequence>
<dbReference type="CDD" id="cd04301">
    <property type="entry name" value="NAT_SF"/>
    <property type="match status" value="1"/>
</dbReference>
<name>A0A084QII2_STAC4</name>
<dbReference type="InterPro" id="IPR016181">
    <property type="entry name" value="Acyl_CoA_acyltransferase"/>
</dbReference>
<evidence type="ECO:0000259" key="1">
    <source>
        <dbReference type="PROSITE" id="PS51186"/>
    </source>
</evidence>
<gene>
    <name evidence="2" type="ORF">S40285_01965</name>
</gene>
<accession>A0A084QII2</accession>
<dbReference type="HOGENOM" id="CLU_056607_0_0_1"/>
<dbReference type="Proteomes" id="UP000028524">
    <property type="component" value="Unassembled WGS sequence"/>
</dbReference>
<dbReference type="STRING" id="1283841.A0A084QII2"/>
<dbReference type="InterPro" id="IPR000182">
    <property type="entry name" value="GNAT_dom"/>
</dbReference>
<evidence type="ECO:0000313" key="2">
    <source>
        <dbReference type="EMBL" id="KFA63767.1"/>
    </source>
</evidence>
<keyword evidence="3" id="KW-1185">Reference proteome</keyword>
<protein>
    <recommendedName>
        <fullName evidence="1">N-acetyltransferase domain-containing protein</fullName>
    </recommendedName>
</protein>
<feature type="domain" description="N-acetyltransferase" evidence="1">
    <location>
        <begin position="93"/>
        <end position="264"/>
    </location>
</feature>
<dbReference type="OrthoDB" id="329272at2759"/>
<dbReference type="InParanoid" id="A0A084QII2"/>
<dbReference type="EMBL" id="KL660721">
    <property type="protein sequence ID" value="KFA63767.1"/>
    <property type="molecule type" value="Genomic_DNA"/>
</dbReference>
<dbReference type="UniPathway" id="UPA00113">
    <property type="reaction ID" value="UER00529"/>
</dbReference>